<dbReference type="Proteomes" id="UP000249008">
    <property type="component" value="Chromosome 1"/>
</dbReference>
<dbReference type="GO" id="GO:0000287">
    <property type="term" value="F:magnesium ion binding"/>
    <property type="evidence" value="ECO:0007669"/>
    <property type="project" value="InterPro"/>
</dbReference>
<dbReference type="KEGG" id="ful:C4N20_11225"/>
<dbReference type="InterPro" id="IPR016066">
    <property type="entry name" value="A-D-PHexomutase_CS"/>
</dbReference>
<protein>
    <submittedName>
        <fullName evidence="11">Phosphoglucomutase</fullName>
        <ecNumber evidence="11">5.4.2.2</ecNumber>
    </submittedName>
</protein>
<dbReference type="Pfam" id="PF02879">
    <property type="entry name" value="PGM_PMM_II"/>
    <property type="match status" value="1"/>
</dbReference>
<evidence type="ECO:0000256" key="4">
    <source>
        <dbReference type="ARBA" id="ARBA00022723"/>
    </source>
</evidence>
<evidence type="ECO:0000313" key="12">
    <source>
        <dbReference type="Proteomes" id="UP000249008"/>
    </source>
</evidence>
<dbReference type="PRINTS" id="PR00509">
    <property type="entry name" value="PGMPMM"/>
</dbReference>
<dbReference type="GeneID" id="78455385"/>
<dbReference type="GO" id="GO:0008973">
    <property type="term" value="F:phosphopentomutase activity"/>
    <property type="evidence" value="ECO:0007669"/>
    <property type="project" value="TreeGrafter"/>
</dbReference>
<feature type="domain" description="Alpha-D-phosphohexomutase alpha/beta/alpha" evidence="10">
    <location>
        <begin position="320"/>
        <end position="445"/>
    </location>
</feature>
<dbReference type="PANTHER" id="PTHR45745">
    <property type="entry name" value="PHOSPHOMANNOMUTASE 45A"/>
    <property type="match status" value="1"/>
</dbReference>
<organism evidence="11 12">
    <name type="scientific">Fusobacterium ulcerans</name>
    <dbReference type="NCBI Taxonomy" id="861"/>
    <lineage>
        <taxon>Bacteria</taxon>
        <taxon>Fusobacteriati</taxon>
        <taxon>Fusobacteriota</taxon>
        <taxon>Fusobacteriia</taxon>
        <taxon>Fusobacteriales</taxon>
        <taxon>Fusobacteriaceae</taxon>
        <taxon>Fusobacterium</taxon>
    </lineage>
</organism>
<accession>A0AAX2J9P8</accession>
<evidence type="ECO:0000256" key="7">
    <source>
        <dbReference type="RuleBase" id="RU004326"/>
    </source>
</evidence>
<dbReference type="InterPro" id="IPR005846">
    <property type="entry name" value="A-D-PHexomutase_a/b/a-III"/>
</dbReference>
<dbReference type="GO" id="GO:0006166">
    <property type="term" value="P:purine ribonucleoside salvage"/>
    <property type="evidence" value="ECO:0007669"/>
    <property type="project" value="TreeGrafter"/>
</dbReference>
<evidence type="ECO:0000256" key="3">
    <source>
        <dbReference type="ARBA" id="ARBA00022553"/>
    </source>
</evidence>
<keyword evidence="4 7" id="KW-0479">Metal-binding</keyword>
<evidence type="ECO:0000259" key="9">
    <source>
        <dbReference type="Pfam" id="PF02879"/>
    </source>
</evidence>
<sequence length="571" mass="65519">MNKKYKNWKENKYLSENEKIEIKKLNGKGVKDSFYKYLEFGTGGMRGIMGMGTNRMNIYMIRKATQGLSNYLINSSGEFGKNKGVVIAYDCRINSYEFALNSALVLCANGIKTYLFSSLRSTPELSFAVRELGCQAGIMITASHNPKEYNGYKVYWEDGGQLVEPQASGIIEEVNKTDEFEDVKIITQEEAEKLGLLNILNDELDSKYLENVKKESILKDLSDKENFKLVYSPLHGTGGRPVKRLLNELGYKNIHIVEAQEKPDGEFPTCSYANPEEKSVFDLSIKLAEETGAKVCLANDPDTDRTGMMVKEDNEWIYLNGNQIGMLLLKYILDNKKDIPENGAVVTTIVSAPILDKIAEERNLKVFRTLTGFKYIGEKIREFEEGKYDNSFVFGMEESIGYLKGTYVRDKDGILGVMLLTEMTAYFESIGTSPVKELEKLYDKYGWYSEITYPVKREGIQGTEEIKKMMEELRKRDLKVLLDKKINIVKDYKVKKEKNYLNNSESELFLPESDVIQYILEDETYITVRPSGTEPKIKYYIYTREKSKEEADKKLEDILNNFKKYMESLLN</sequence>
<dbReference type="Pfam" id="PF02878">
    <property type="entry name" value="PGM_PMM_I"/>
    <property type="match status" value="1"/>
</dbReference>
<comment type="similarity">
    <text evidence="2 7">Belongs to the phosphohexose mutase family.</text>
</comment>
<name>A0AAX2J9P8_9FUSO</name>
<keyword evidence="5 7" id="KW-0460">Magnesium</keyword>
<dbReference type="RefSeq" id="WP_005976400.1">
    <property type="nucleotide sequence ID" value="NZ_CABKNW010000001.1"/>
</dbReference>
<proteinExistence type="inferred from homology"/>
<reference evidence="11 12" key="1">
    <citation type="submission" date="2018-06" db="EMBL/GenBank/DDBJ databases">
        <authorList>
            <consortium name="Pathogen Informatics"/>
            <person name="Doyle S."/>
        </authorList>
    </citation>
    <scope>NUCLEOTIDE SEQUENCE [LARGE SCALE GENOMIC DNA]</scope>
    <source>
        <strain evidence="11 12">NCTC12112</strain>
    </source>
</reference>
<dbReference type="AlphaFoldDB" id="A0AAX2J9P8"/>
<feature type="domain" description="Alpha-D-phosphohexomutase alpha/beta/alpha" evidence="9">
    <location>
        <begin position="207"/>
        <end position="311"/>
    </location>
</feature>
<evidence type="ECO:0000313" key="11">
    <source>
        <dbReference type="EMBL" id="SQJ00521.1"/>
    </source>
</evidence>
<dbReference type="SUPFAM" id="SSF55957">
    <property type="entry name" value="Phosphoglucomutase, C-terminal domain"/>
    <property type="match status" value="1"/>
</dbReference>
<dbReference type="Gene3D" id="3.40.120.10">
    <property type="entry name" value="Alpha-D-Glucose-1,6-Bisphosphate, subunit A, domain 3"/>
    <property type="match status" value="3"/>
</dbReference>
<dbReference type="InterPro" id="IPR005845">
    <property type="entry name" value="A-D-PHexomutase_a/b/a-II"/>
</dbReference>
<dbReference type="Pfam" id="PF02880">
    <property type="entry name" value="PGM_PMM_III"/>
    <property type="match status" value="1"/>
</dbReference>
<feature type="domain" description="Alpha-D-phosphohexomutase alpha/beta/alpha" evidence="8">
    <location>
        <begin position="39"/>
        <end position="179"/>
    </location>
</feature>
<dbReference type="GO" id="GO:0004614">
    <property type="term" value="F:phosphoglucomutase activity"/>
    <property type="evidence" value="ECO:0007669"/>
    <property type="project" value="UniProtKB-EC"/>
</dbReference>
<dbReference type="CDD" id="cd05799">
    <property type="entry name" value="PGM2"/>
    <property type="match status" value="1"/>
</dbReference>
<evidence type="ECO:0000256" key="2">
    <source>
        <dbReference type="ARBA" id="ARBA00010231"/>
    </source>
</evidence>
<dbReference type="EC" id="5.4.2.2" evidence="11"/>
<evidence type="ECO:0000256" key="5">
    <source>
        <dbReference type="ARBA" id="ARBA00022842"/>
    </source>
</evidence>
<evidence type="ECO:0000256" key="6">
    <source>
        <dbReference type="ARBA" id="ARBA00023235"/>
    </source>
</evidence>
<dbReference type="InterPro" id="IPR005844">
    <property type="entry name" value="A-D-PHexomutase_a/b/a-I"/>
</dbReference>
<dbReference type="InterPro" id="IPR005841">
    <property type="entry name" value="Alpha-D-phosphohexomutase_SF"/>
</dbReference>
<keyword evidence="6 11" id="KW-0413">Isomerase</keyword>
<dbReference type="EMBL" id="LS483487">
    <property type="protein sequence ID" value="SQJ00521.1"/>
    <property type="molecule type" value="Genomic_DNA"/>
</dbReference>
<evidence type="ECO:0000259" key="8">
    <source>
        <dbReference type="Pfam" id="PF02878"/>
    </source>
</evidence>
<evidence type="ECO:0000256" key="1">
    <source>
        <dbReference type="ARBA" id="ARBA00001946"/>
    </source>
</evidence>
<dbReference type="InterPro" id="IPR016055">
    <property type="entry name" value="A-D-PHexomutase_a/b/a-I/II/III"/>
</dbReference>
<dbReference type="SUPFAM" id="SSF53738">
    <property type="entry name" value="Phosphoglucomutase, first 3 domains"/>
    <property type="match status" value="3"/>
</dbReference>
<keyword evidence="3" id="KW-0597">Phosphoprotein</keyword>
<dbReference type="PANTHER" id="PTHR45745:SF1">
    <property type="entry name" value="PHOSPHOGLUCOMUTASE 2B-RELATED"/>
    <property type="match status" value="1"/>
</dbReference>
<comment type="cofactor">
    <cofactor evidence="1">
        <name>Mg(2+)</name>
        <dbReference type="ChEBI" id="CHEBI:18420"/>
    </cofactor>
</comment>
<gene>
    <name evidence="11" type="primary">pgcA_2</name>
    <name evidence="11" type="ORF">NCTC12112_00801</name>
</gene>
<dbReference type="InterPro" id="IPR036900">
    <property type="entry name" value="A-D-PHexomutase_C_sf"/>
</dbReference>
<dbReference type="PROSITE" id="PS00710">
    <property type="entry name" value="PGM_PMM"/>
    <property type="match status" value="1"/>
</dbReference>
<evidence type="ECO:0000259" key="10">
    <source>
        <dbReference type="Pfam" id="PF02880"/>
    </source>
</evidence>
<dbReference type="Gene3D" id="3.30.310.50">
    <property type="entry name" value="Alpha-D-phosphohexomutase, C-terminal domain"/>
    <property type="match status" value="1"/>
</dbReference>
<dbReference type="GO" id="GO:0005975">
    <property type="term" value="P:carbohydrate metabolic process"/>
    <property type="evidence" value="ECO:0007669"/>
    <property type="project" value="InterPro"/>
</dbReference>